<keyword evidence="2 4" id="KW-0547">Nucleotide-binding</keyword>
<comment type="caution">
    <text evidence="7">The sequence shown here is derived from an EMBL/GenBank/DDBJ whole genome shotgun (WGS) entry which is preliminary data.</text>
</comment>
<keyword evidence="3 4" id="KW-0067">ATP-binding</keyword>
<evidence type="ECO:0000256" key="4">
    <source>
        <dbReference type="PROSITE-ProRule" id="PRU10141"/>
    </source>
</evidence>
<feature type="compositionally biased region" description="Basic and acidic residues" evidence="5">
    <location>
        <begin position="309"/>
        <end position="327"/>
    </location>
</feature>
<organism evidence="7 8">
    <name type="scientific">Rhodosorus marinus</name>
    <dbReference type="NCBI Taxonomy" id="101924"/>
    <lineage>
        <taxon>Eukaryota</taxon>
        <taxon>Rhodophyta</taxon>
        <taxon>Stylonematophyceae</taxon>
        <taxon>Stylonematales</taxon>
        <taxon>Stylonemataceae</taxon>
        <taxon>Rhodosorus</taxon>
    </lineage>
</organism>
<dbReference type="GO" id="GO:0004674">
    <property type="term" value="F:protein serine/threonine kinase activity"/>
    <property type="evidence" value="ECO:0007669"/>
    <property type="project" value="UniProtKB-EC"/>
</dbReference>
<feature type="binding site" evidence="4">
    <location>
        <position position="53"/>
    </location>
    <ligand>
        <name>ATP</name>
        <dbReference type="ChEBI" id="CHEBI:30616"/>
    </ligand>
</feature>
<dbReference type="PROSITE" id="PS00107">
    <property type="entry name" value="PROTEIN_KINASE_ATP"/>
    <property type="match status" value="1"/>
</dbReference>
<evidence type="ECO:0000259" key="6">
    <source>
        <dbReference type="PROSITE" id="PS50011"/>
    </source>
</evidence>
<dbReference type="PANTHER" id="PTHR11909">
    <property type="entry name" value="CASEIN KINASE-RELATED"/>
    <property type="match status" value="1"/>
</dbReference>
<dbReference type="Proteomes" id="UP001157974">
    <property type="component" value="Unassembled WGS sequence"/>
</dbReference>
<dbReference type="EC" id="2.7.11.1" evidence="1"/>
<gene>
    <name evidence="7" type="ORF">NDN08_007351</name>
</gene>
<evidence type="ECO:0000313" key="7">
    <source>
        <dbReference type="EMBL" id="KAJ8901507.1"/>
    </source>
</evidence>
<dbReference type="InterPro" id="IPR050235">
    <property type="entry name" value="CK1_Ser-Thr_kinase"/>
</dbReference>
<evidence type="ECO:0000256" key="1">
    <source>
        <dbReference type="ARBA" id="ARBA00012513"/>
    </source>
</evidence>
<proteinExistence type="predicted"/>
<dbReference type="GO" id="GO:0005524">
    <property type="term" value="F:ATP binding"/>
    <property type="evidence" value="ECO:0007669"/>
    <property type="project" value="UniProtKB-UniRule"/>
</dbReference>
<reference evidence="7 8" key="1">
    <citation type="journal article" date="2023" name="Nat. Commun.">
        <title>Origin of minicircular mitochondrial genomes in red algae.</title>
        <authorList>
            <person name="Lee Y."/>
            <person name="Cho C.H."/>
            <person name="Lee Y.M."/>
            <person name="Park S.I."/>
            <person name="Yang J.H."/>
            <person name="West J.A."/>
            <person name="Bhattacharya D."/>
            <person name="Yoon H.S."/>
        </authorList>
    </citation>
    <scope>NUCLEOTIDE SEQUENCE [LARGE SCALE GENOMIC DNA]</scope>
    <source>
        <strain evidence="7 8">CCMP1338</strain>
        <tissue evidence="7">Whole cell</tissue>
    </source>
</reference>
<dbReference type="InterPro" id="IPR055900">
    <property type="entry name" value="DUF7477"/>
</dbReference>
<dbReference type="SUPFAM" id="SSF56112">
    <property type="entry name" value="Protein kinase-like (PK-like)"/>
    <property type="match status" value="1"/>
</dbReference>
<feature type="domain" description="Protein kinase" evidence="6">
    <location>
        <begin position="24"/>
        <end position="294"/>
    </location>
</feature>
<dbReference type="InterPro" id="IPR011009">
    <property type="entry name" value="Kinase-like_dom_sf"/>
</dbReference>
<dbReference type="Pfam" id="PF24289">
    <property type="entry name" value="DUF7477"/>
    <property type="match status" value="1"/>
</dbReference>
<evidence type="ECO:0000256" key="3">
    <source>
        <dbReference type="ARBA" id="ARBA00022840"/>
    </source>
</evidence>
<dbReference type="EMBL" id="JAMWBK010000011">
    <property type="protein sequence ID" value="KAJ8901507.1"/>
    <property type="molecule type" value="Genomic_DNA"/>
</dbReference>
<name>A0AAV8UK05_9RHOD</name>
<dbReference type="AlphaFoldDB" id="A0AAV8UK05"/>
<evidence type="ECO:0000256" key="2">
    <source>
        <dbReference type="ARBA" id="ARBA00022741"/>
    </source>
</evidence>
<dbReference type="InterPro" id="IPR000719">
    <property type="entry name" value="Prot_kinase_dom"/>
</dbReference>
<keyword evidence="8" id="KW-1185">Reference proteome</keyword>
<dbReference type="CDD" id="cd14016">
    <property type="entry name" value="STKc_CK1"/>
    <property type="match status" value="1"/>
</dbReference>
<dbReference type="InterPro" id="IPR008271">
    <property type="entry name" value="Ser/Thr_kinase_AS"/>
</dbReference>
<protein>
    <recommendedName>
        <fullName evidence="1">non-specific serine/threonine protein kinase</fullName>
        <ecNumber evidence="1">2.7.11.1</ecNumber>
    </recommendedName>
</protein>
<evidence type="ECO:0000313" key="8">
    <source>
        <dbReference type="Proteomes" id="UP001157974"/>
    </source>
</evidence>
<sequence length="612" mass="70177">MAEDESRKDPVPPQVGDGRNRYEIIRTAHLGSGHFGDVYMGQHYTSRKKVAVKLEHRSGSIARREWEVMRAMDGNGAPRVYYTGMHGRYYVMVMDLLGPTLQRLLESKPNRHLSFDQVMIIGTKCVELLRKLHAKGYVHGDVKPENFLCSPSEGSTISDPSKGLYMIDLGLASKWRDNSRANGHISYGQRVDHFSGTVRYASVNAHLGRWLSRRDDLESLGYMLLYLFNGSLPWQGYCGDDKNMQVCETKGRLTIESMCRGAPEIMQYYIAYVKNLKFEDRPQYDYLLMLFDSVNGGMRKVRTLIEQRSAETTDKDSWEDDSRDKETTVTAGQKRKRSNNEVSAEPEAEPIAKKYKLVVPKRIKTHQWVIISTSARTGNSPHTQCYTSHTTYQNLAKEVEKKWSQNMRITTLNFAGSMWTAVLNAKNSGYTEQALHYCPDPDFPREWVRQKWDDGFFITSVAGNDSSWGVVCSMMQRGKKYKQQSYIVSATFPSKWVSEKWSSGYFITAISTQGRFQQQWCVVMSRGAPYKDQCVELDFQYPSESVHARWDENYMVTAVACTHDQSAFVLSRGHCFGEEQRCTRTSHGPLHKIREDWNDLLYVTSLAWGRVA</sequence>
<evidence type="ECO:0000256" key="5">
    <source>
        <dbReference type="SAM" id="MobiDB-lite"/>
    </source>
</evidence>
<accession>A0AAV8UK05</accession>
<dbReference type="Gene3D" id="1.10.510.10">
    <property type="entry name" value="Transferase(Phosphotransferase) domain 1"/>
    <property type="match status" value="1"/>
</dbReference>
<dbReference type="InterPro" id="IPR017441">
    <property type="entry name" value="Protein_kinase_ATP_BS"/>
</dbReference>
<dbReference type="PROSITE" id="PS00108">
    <property type="entry name" value="PROTEIN_KINASE_ST"/>
    <property type="match status" value="1"/>
</dbReference>
<dbReference type="SMART" id="SM00220">
    <property type="entry name" value="S_TKc"/>
    <property type="match status" value="1"/>
</dbReference>
<dbReference type="PROSITE" id="PS50011">
    <property type="entry name" value="PROTEIN_KINASE_DOM"/>
    <property type="match status" value="1"/>
</dbReference>
<feature type="region of interest" description="Disordered" evidence="5">
    <location>
        <begin position="309"/>
        <end position="347"/>
    </location>
</feature>
<dbReference type="Pfam" id="PF00069">
    <property type="entry name" value="Pkinase"/>
    <property type="match status" value="1"/>
</dbReference>